<evidence type="ECO:0008006" key="3">
    <source>
        <dbReference type="Google" id="ProtNLM"/>
    </source>
</evidence>
<reference evidence="2" key="1">
    <citation type="journal article" date="2014" name="Front. Microbiol.">
        <title>High frequency of phylogenetically diverse reductive dehalogenase-homologous genes in deep subseafloor sedimentary metagenomes.</title>
        <authorList>
            <person name="Kawai M."/>
            <person name="Futagami T."/>
            <person name="Toyoda A."/>
            <person name="Takaki Y."/>
            <person name="Nishi S."/>
            <person name="Hori S."/>
            <person name="Arai W."/>
            <person name="Tsubouchi T."/>
            <person name="Morono Y."/>
            <person name="Uchiyama I."/>
            <person name="Ito T."/>
            <person name="Fujiyama A."/>
            <person name="Inagaki F."/>
            <person name="Takami H."/>
        </authorList>
    </citation>
    <scope>NUCLEOTIDE SEQUENCE</scope>
    <source>
        <strain evidence="2">Expedition CK06-06</strain>
    </source>
</reference>
<name>X1UT81_9ZZZZ</name>
<feature type="transmembrane region" description="Helical" evidence="1">
    <location>
        <begin position="29"/>
        <end position="57"/>
    </location>
</feature>
<dbReference type="EMBL" id="BARW01015505">
    <property type="protein sequence ID" value="GAI95534.1"/>
    <property type="molecule type" value="Genomic_DNA"/>
</dbReference>
<evidence type="ECO:0000313" key="2">
    <source>
        <dbReference type="EMBL" id="GAI95534.1"/>
    </source>
</evidence>
<comment type="caution">
    <text evidence="2">The sequence shown here is derived from an EMBL/GenBank/DDBJ whole genome shotgun (WGS) entry which is preliminary data.</text>
</comment>
<sequence length="139" mass="14846">MAGLVLTVGMAVAVVLYWDELRQIQNYGYLGAFLISVFGGATIIAPIPMTPVVFALGTVMKPDLAPYLGPIFVGVAAGLGETIGGISIYMTGLGGGTAAINGIKHGRFQRLFAWVMDWMKRRGSLVLFVLSAVLNPFFY</sequence>
<dbReference type="AlphaFoldDB" id="X1UT81"/>
<protein>
    <recommendedName>
        <fullName evidence="3">VTT domain-containing protein</fullName>
    </recommendedName>
</protein>
<evidence type="ECO:0000256" key="1">
    <source>
        <dbReference type="SAM" id="Phobius"/>
    </source>
</evidence>
<keyword evidence="1" id="KW-1133">Transmembrane helix</keyword>
<organism evidence="2">
    <name type="scientific">marine sediment metagenome</name>
    <dbReference type="NCBI Taxonomy" id="412755"/>
    <lineage>
        <taxon>unclassified sequences</taxon>
        <taxon>metagenomes</taxon>
        <taxon>ecological metagenomes</taxon>
    </lineage>
</organism>
<gene>
    <name evidence="2" type="ORF">S12H4_27193</name>
</gene>
<keyword evidence="1" id="KW-0472">Membrane</keyword>
<feature type="transmembrane region" description="Helical" evidence="1">
    <location>
        <begin position="64"/>
        <end position="80"/>
    </location>
</feature>
<proteinExistence type="predicted"/>
<keyword evidence="1" id="KW-0812">Transmembrane</keyword>
<feature type="non-terminal residue" evidence="2">
    <location>
        <position position="139"/>
    </location>
</feature>
<accession>X1UT81</accession>